<dbReference type="GO" id="GO:0016042">
    <property type="term" value="P:lipid catabolic process"/>
    <property type="evidence" value="ECO:0007669"/>
    <property type="project" value="InterPro"/>
</dbReference>
<dbReference type="Proteomes" id="UP000199421">
    <property type="component" value="Unassembled WGS sequence"/>
</dbReference>
<dbReference type="PANTHER" id="PTHR31956:SF1">
    <property type="entry name" value="NON-SPECIFIC PHOSPHOLIPASE C1"/>
    <property type="match status" value="1"/>
</dbReference>
<dbReference type="InterPro" id="IPR007312">
    <property type="entry name" value="Phosphoesterase"/>
</dbReference>
<evidence type="ECO:0000259" key="4">
    <source>
        <dbReference type="Pfam" id="PF05506"/>
    </source>
</evidence>
<dbReference type="Gene3D" id="3.40.720.10">
    <property type="entry name" value="Alkaline Phosphatase, subunit A"/>
    <property type="match status" value="2"/>
</dbReference>
<evidence type="ECO:0000313" key="6">
    <source>
        <dbReference type="Proteomes" id="UP000199421"/>
    </source>
</evidence>
<dbReference type="EMBL" id="FOAF01000001">
    <property type="protein sequence ID" value="SEK44052.1"/>
    <property type="molecule type" value="Genomic_DNA"/>
</dbReference>
<reference evidence="6" key="1">
    <citation type="submission" date="2016-10" db="EMBL/GenBank/DDBJ databases">
        <authorList>
            <person name="Varghese N."/>
            <person name="Submissions S."/>
        </authorList>
    </citation>
    <scope>NUCLEOTIDE SEQUENCE [LARGE SCALE GENOMIC DNA]</scope>
    <source>
        <strain evidence="6">DSM 18733</strain>
    </source>
</reference>
<organism evidence="5 6">
    <name type="scientific">Olivibacter domesticus</name>
    <name type="common">Pseudosphingobacterium domesticum</name>
    <dbReference type="NCBI Taxonomy" id="407022"/>
    <lineage>
        <taxon>Bacteria</taxon>
        <taxon>Pseudomonadati</taxon>
        <taxon>Bacteroidota</taxon>
        <taxon>Sphingobacteriia</taxon>
        <taxon>Sphingobacteriales</taxon>
        <taxon>Sphingobacteriaceae</taxon>
        <taxon>Olivibacter</taxon>
    </lineage>
</organism>
<proteinExistence type="inferred from homology"/>
<dbReference type="Pfam" id="PF04185">
    <property type="entry name" value="Phosphoesterase"/>
    <property type="match status" value="2"/>
</dbReference>
<dbReference type="PROSITE" id="PS51318">
    <property type="entry name" value="TAT"/>
    <property type="match status" value="1"/>
</dbReference>
<keyword evidence="6" id="KW-1185">Reference proteome</keyword>
<accession>A0A1H7H440</accession>
<dbReference type="AlphaFoldDB" id="A0A1H7H440"/>
<sequence>MDTRRDFLKKAATFAGSASLMHLMPASIAKAMAIDPASGSSYLDAEHVVLLMQENRSFDHAFGTLQGVRGFNDPRAISLPNKNKVWCQTRKSGETFAPFRLDMKDSKITWMGCLPHNWTDQTDARNGGKMDRWLDVKRSGFKEFAEIPLTMGHYTRGDIPFYYSLADAFTICDQHFCSSLTGTNPNRLYFWTGNIREGLDGKALVWNGDSEYSGKANWKTFPERLEEQGVDWKIYQNEISSSSAGYSGEANSWLANFGCNVMEYFPQYNVKLSRRYIDLLNQQEEELSHKIGEYRPENSGEKIAELKKKLEYVIAEQELYTLERYEQLSDREKALHDRAFVNNAGDPDYMKLERLMYKDGQTKRALNIPKGDILYQFRQDVNNGKLPTVSWLTPPQLFSDHPDSPWFGAWYVSEVMDILTQNPEVWKKTIFILTYDENDGYFDHVPPFGAPNPYKDGTGKVSPGIDVRPEFVRQEEQYYPESGRESNIGLGFRVPLIVASPWTRGGWVNSQVFDHTSPLQFLETFLSKKFKKPIVETNITAWRRAVCGDLTSSFRSYGGETIKKPMSLEKEPFMEGIHQAKYKGLPANFKALTTEEIDLINRNAVASPFFPQQEKGVRDACVLPYELYVNGCYDKALNRYEISFKAASQIFGKHASGAPFLVYALNSYGGELSRSWNYALEAGTELRDEWPVNKFDDGYYYLGVYGPNGFYRSFSGTANNNPLIQISCLYQSDAWERGSLTGKLLLKLINKDEQDHELLVEDRSYGDKTRHLVVERGSTATIILDVNKNHNWYDVEVRCKGYEDFAERFAGRIETGKPLKTDPVMGGMV</sequence>
<evidence type="ECO:0000256" key="2">
    <source>
        <dbReference type="ARBA" id="ARBA00012018"/>
    </source>
</evidence>
<evidence type="ECO:0000256" key="1">
    <source>
        <dbReference type="ARBA" id="ARBA00009717"/>
    </source>
</evidence>
<dbReference type="NCBIfam" id="TIGR03396">
    <property type="entry name" value="PC_PLC"/>
    <property type="match status" value="1"/>
</dbReference>
<dbReference type="InterPro" id="IPR006311">
    <property type="entry name" value="TAT_signal"/>
</dbReference>
<dbReference type="InterPro" id="IPR017767">
    <property type="entry name" value="PC-PLC"/>
</dbReference>
<dbReference type="InterPro" id="IPR017850">
    <property type="entry name" value="Alkaline_phosphatase_core_sf"/>
</dbReference>
<gene>
    <name evidence="5" type="ORF">SAMN05661044_00251</name>
</gene>
<dbReference type="PANTHER" id="PTHR31956">
    <property type="entry name" value="NON-SPECIFIC PHOSPHOLIPASE C4-RELATED"/>
    <property type="match status" value="1"/>
</dbReference>
<dbReference type="RefSeq" id="WP_093317078.1">
    <property type="nucleotide sequence ID" value="NZ_FOAF01000001.1"/>
</dbReference>
<dbReference type="InterPro" id="IPR008475">
    <property type="entry name" value="PLipase_C_C"/>
</dbReference>
<dbReference type="Pfam" id="PF05506">
    <property type="entry name" value="PLipase_C_C"/>
    <property type="match status" value="2"/>
</dbReference>
<name>A0A1H7H440_OLID1</name>
<dbReference type="STRING" id="407022.SAMN05661044_00251"/>
<feature type="domain" description="Bacterial phospholipase C C-terminal" evidence="4">
    <location>
        <begin position="620"/>
        <end position="716"/>
    </location>
</feature>
<dbReference type="EC" id="3.1.4.3" evidence="2"/>
<comment type="similarity">
    <text evidence="1">Belongs to the bacterial phospholipase C family.</text>
</comment>
<keyword evidence="3" id="KW-0378">Hydrolase</keyword>
<dbReference type="OrthoDB" id="980947at2"/>
<evidence type="ECO:0000256" key="3">
    <source>
        <dbReference type="ARBA" id="ARBA00022801"/>
    </source>
</evidence>
<dbReference type="GO" id="GO:0034480">
    <property type="term" value="F:phosphatidylcholine phospholipase C activity"/>
    <property type="evidence" value="ECO:0007669"/>
    <property type="project" value="UniProtKB-EC"/>
</dbReference>
<protein>
    <recommendedName>
        <fullName evidence="2">phospholipase C</fullName>
        <ecNumber evidence="2">3.1.4.3</ecNumber>
    </recommendedName>
</protein>
<evidence type="ECO:0000313" key="5">
    <source>
        <dbReference type="EMBL" id="SEK44052.1"/>
    </source>
</evidence>
<feature type="domain" description="Bacterial phospholipase C C-terminal" evidence="4">
    <location>
        <begin position="729"/>
        <end position="812"/>
    </location>
</feature>